<evidence type="ECO:0000259" key="1">
    <source>
        <dbReference type="Pfam" id="PF12957"/>
    </source>
</evidence>
<feature type="domain" description="DUF3846" evidence="1">
    <location>
        <begin position="1"/>
        <end position="101"/>
    </location>
</feature>
<accession>A0A5C7FJ27</accession>
<dbReference type="Proteomes" id="UP000321816">
    <property type="component" value="Chromosome"/>
</dbReference>
<sequence>MTILYLSDKEQGFQEKSLDKYDIETIRGIVQGPPEALYLPNNIVIWKNPKAALLNQEKKLVVRHEGEMGDYIHGEIAVTGTDGTKTISLSDDQIEYFKNKLEEVTVDGEKMLAIDY</sequence>
<evidence type="ECO:0000313" key="2">
    <source>
        <dbReference type="EMBL" id="WWD80807.1"/>
    </source>
</evidence>
<dbReference type="EMBL" id="CP144914">
    <property type="protein sequence ID" value="WWD80807.1"/>
    <property type="molecule type" value="Genomic_DNA"/>
</dbReference>
<keyword evidence="3" id="KW-1185">Reference proteome</keyword>
<dbReference type="KEGG" id="ahal:FTX54_004410"/>
<proteinExistence type="predicted"/>
<reference evidence="2 3" key="1">
    <citation type="submission" date="2024-01" db="EMBL/GenBank/DDBJ databases">
        <title>Complete Genome Sequence of Alkalicoccus halolimnae BZ-SZ-XJ29T, a Moderately Halophilic Bacterium Isolated from a Salt Lake.</title>
        <authorList>
            <person name="Zhao B."/>
        </authorList>
    </citation>
    <scope>NUCLEOTIDE SEQUENCE [LARGE SCALE GENOMIC DNA]</scope>
    <source>
        <strain evidence="2 3">BZ-SZ-XJ29</strain>
    </source>
</reference>
<organism evidence="2 3">
    <name type="scientific">Alkalicoccus halolimnae</name>
    <dbReference type="NCBI Taxonomy" id="1667239"/>
    <lineage>
        <taxon>Bacteria</taxon>
        <taxon>Bacillati</taxon>
        <taxon>Bacillota</taxon>
        <taxon>Bacilli</taxon>
        <taxon>Bacillales</taxon>
        <taxon>Bacillaceae</taxon>
        <taxon>Alkalicoccus</taxon>
    </lineage>
</organism>
<gene>
    <name evidence="2" type="ORF">FTX54_004410</name>
</gene>
<dbReference type="OrthoDB" id="2879180at2"/>
<protein>
    <recommendedName>
        <fullName evidence="1">DUF3846 domain-containing protein</fullName>
    </recommendedName>
</protein>
<dbReference type="Pfam" id="PF12957">
    <property type="entry name" value="DUF3846"/>
    <property type="match status" value="1"/>
</dbReference>
<evidence type="ECO:0000313" key="3">
    <source>
        <dbReference type="Proteomes" id="UP000321816"/>
    </source>
</evidence>
<dbReference type="RefSeq" id="WP_147803269.1">
    <property type="nucleotide sequence ID" value="NZ_CP144914.1"/>
</dbReference>
<dbReference type="AlphaFoldDB" id="A0A5C7FJ27"/>
<name>A0A5C7FJ27_9BACI</name>
<dbReference type="InterPro" id="IPR024559">
    <property type="entry name" value="DUF3846"/>
</dbReference>